<dbReference type="Proteomes" id="UP001225316">
    <property type="component" value="Unassembled WGS sequence"/>
</dbReference>
<dbReference type="EMBL" id="JARXHW010000011">
    <property type="protein sequence ID" value="MDQ8207197.1"/>
    <property type="molecule type" value="Genomic_DNA"/>
</dbReference>
<sequence>MDEAEIEKLIYKVIGAAMTVHSKIGYGLREKTYERALVVELQHLGIQYSQQSSYPVIYRDVKVDEYIPDLEVEDAVIVDTKTIENIGDYELGQMLTYLRFTQKTTGLIINFKHPSLQWRKVTLNPS</sequence>
<gene>
    <name evidence="1" type="ORF">QEH52_06740</name>
</gene>
<accession>A0ABU1AU89</accession>
<dbReference type="RefSeq" id="WP_308949333.1">
    <property type="nucleotide sequence ID" value="NZ_JARXHW010000011.1"/>
</dbReference>
<name>A0ABU1AU89_9BACT</name>
<evidence type="ECO:0000313" key="2">
    <source>
        <dbReference type="Proteomes" id="UP001225316"/>
    </source>
</evidence>
<dbReference type="NCBIfam" id="TIGR04256">
    <property type="entry name" value="GxxExxY"/>
    <property type="match status" value="1"/>
</dbReference>
<keyword evidence="2" id="KW-1185">Reference proteome</keyword>
<reference evidence="1 2" key="1">
    <citation type="submission" date="2023-04" db="EMBL/GenBank/DDBJ databases">
        <title>A novel bacteria isolated from coastal sediment.</title>
        <authorList>
            <person name="Liu X.-J."/>
            <person name="Du Z.-J."/>
        </authorList>
    </citation>
    <scope>NUCLEOTIDE SEQUENCE [LARGE SCALE GENOMIC DNA]</scope>
    <source>
        <strain evidence="1 2">SDUM461003</strain>
    </source>
</reference>
<dbReference type="InterPro" id="IPR026350">
    <property type="entry name" value="GxxExxY"/>
</dbReference>
<protein>
    <submittedName>
        <fullName evidence="1">GxxExxY protein</fullName>
    </submittedName>
</protein>
<organism evidence="1 2">
    <name type="scientific">Thalassobacterium maritimum</name>
    <dbReference type="NCBI Taxonomy" id="3041265"/>
    <lineage>
        <taxon>Bacteria</taxon>
        <taxon>Pseudomonadati</taxon>
        <taxon>Verrucomicrobiota</taxon>
        <taxon>Opitutia</taxon>
        <taxon>Puniceicoccales</taxon>
        <taxon>Coraliomargaritaceae</taxon>
        <taxon>Thalassobacterium</taxon>
    </lineage>
</organism>
<evidence type="ECO:0000313" key="1">
    <source>
        <dbReference type="EMBL" id="MDQ8207197.1"/>
    </source>
</evidence>
<dbReference type="Pfam" id="PF13366">
    <property type="entry name" value="PDDEXK_3"/>
    <property type="match status" value="1"/>
</dbReference>
<proteinExistence type="predicted"/>
<comment type="caution">
    <text evidence="1">The sequence shown here is derived from an EMBL/GenBank/DDBJ whole genome shotgun (WGS) entry which is preliminary data.</text>
</comment>